<keyword evidence="1" id="KW-0547">Nucleotide-binding</keyword>
<dbReference type="SUPFAM" id="SSF52540">
    <property type="entry name" value="P-loop containing nucleoside triphosphate hydrolases"/>
    <property type="match status" value="1"/>
</dbReference>
<evidence type="ECO:0000313" key="6">
    <source>
        <dbReference type="EMBL" id="MPM97173.1"/>
    </source>
</evidence>
<evidence type="ECO:0000256" key="2">
    <source>
        <dbReference type="ARBA" id="ARBA00022801"/>
    </source>
</evidence>
<evidence type="ECO:0000256" key="1">
    <source>
        <dbReference type="ARBA" id="ARBA00022741"/>
    </source>
</evidence>
<keyword evidence="2 6" id="KW-0378">Hydrolase</keyword>
<dbReference type="CDD" id="cd18787">
    <property type="entry name" value="SF2_C_DEAD"/>
    <property type="match status" value="1"/>
</dbReference>
<dbReference type="PROSITE" id="PS51194">
    <property type="entry name" value="HELICASE_CTER"/>
    <property type="match status" value="1"/>
</dbReference>
<dbReference type="SMART" id="SM00490">
    <property type="entry name" value="HELICc"/>
    <property type="match status" value="1"/>
</dbReference>
<protein>
    <submittedName>
        <fullName evidence="6">DEAD-box ATP-dependent RNA helicase CshC</fullName>
        <ecNumber evidence="6">3.6.4.13</ecNumber>
    </submittedName>
</protein>
<dbReference type="InterPro" id="IPR027417">
    <property type="entry name" value="P-loop_NTPase"/>
</dbReference>
<keyword evidence="4" id="KW-0067">ATP-binding</keyword>
<gene>
    <name evidence="6" type="primary">cshC_6</name>
    <name evidence="6" type="ORF">SDC9_144346</name>
</gene>
<dbReference type="Gene3D" id="3.40.50.300">
    <property type="entry name" value="P-loop containing nucleotide triphosphate hydrolases"/>
    <property type="match status" value="1"/>
</dbReference>
<dbReference type="GO" id="GO:0016787">
    <property type="term" value="F:hydrolase activity"/>
    <property type="evidence" value="ECO:0007669"/>
    <property type="project" value="UniProtKB-KW"/>
</dbReference>
<dbReference type="Pfam" id="PF00271">
    <property type="entry name" value="Helicase_C"/>
    <property type="match status" value="1"/>
</dbReference>
<dbReference type="AlphaFoldDB" id="A0A645E8P6"/>
<feature type="domain" description="Helicase C-terminal" evidence="5">
    <location>
        <begin position="1"/>
        <end position="140"/>
    </location>
</feature>
<dbReference type="EMBL" id="VSSQ01043484">
    <property type="protein sequence ID" value="MPM97173.1"/>
    <property type="molecule type" value="Genomic_DNA"/>
</dbReference>
<evidence type="ECO:0000256" key="3">
    <source>
        <dbReference type="ARBA" id="ARBA00022806"/>
    </source>
</evidence>
<dbReference type="PANTHER" id="PTHR47959:SF13">
    <property type="entry name" value="ATP-DEPENDENT RNA HELICASE RHLE"/>
    <property type="match status" value="1"/>
</dbReference>
<organism evidence="6">
    <name type="scientific">bioreactor metagenome</name>
    <dbReference type="NCBI Taxonomy" id="1076179"/>
    <lineage>
        <taxon>unclassified sequences</taxon>
        <taxon>metagenomes</taxon>
        <taxon>ecological metagenomes</taxon>
    </lineage>
</organism>
<accession>A0A645E8P6</accession>
<dbReference type="PANTHER" id="PTHR47959">
    <property type="entry name" value="ATP-DEPENDENT RNA HELICASE RHLE-RELATED"/>
    <property type="match status" value="1"/>
</dbReference>
<dbReference type="InterPro" id="IPR001650">
    <property type="entry name" value="Helicase_C-like"/>
</dbReference>
<dbReference type="InterPro" id="IPR050079">
    <property type="entry name" value="DEAD_box_RNA_helicase"/>
</dbReference>
<dbReference type="GO" id="GO:0003724">
    <property type="term" value="F:RNA helicase activity"/>
    <property type="evidence" value="ECO:0007669"/>
    <property type="project" value="UniProtKB-EC"/>
</dbReference>
<dbReference type="EC" id="3.6.4.13" evidence="6"/>
<dbReference type="GO" id="GO:0005829">
    <property type="term" value="C:cytosol"/>
    <property type="evidence" value="ECO:0007669"/>
    <property type="project" value="TreeGrafter"/>
</dbReference>
<sequence>MAAVKPAKALAIVNNRDLLEKVAEKLRYHNISANYIHGESTQQDRKRIMNAFKSGELKLLLATDLVARGLDFDDISVVFSMTASENPNDYLHKAGRTGRCGKDGMCISLVSQKEIPMYQACEKQFGIKMQKKYLREGKLIDQK</sequence>
<proteinExistence type="predicted"/>
<evidence type="ECO:0000256" key="4">
    <source>
        <dbReference type="ARBA" id="ARBA00022840"/>
    </source>
</evidence>
<reference evidence="6" key="1">
    <citation type="submission" date="2019-08" db="EMBL/GenBank/DDBJ databases">
        <authorList>
            <person name="Kucharzyk K."/>
            <person name="Murdoch R.W."/>
            <person name="Higgins S."/>
            <person name="Loffler F."/>
        </authorList>
    </citation>
    <scope>NUCLEOTIDE SEQUENCE</scope>
</reference>
<evidence type="ECO:0000259" key="5">
    <source>
        <dbReference type="PROSITE" id="PS51194"/>
    </source>
</evidence>
<dbReference type="GO" id="GO:0005524">
    <property type="term" value="F:ATP binding"/>
    <property type="evidence" value="ECO:0007669"/>
    <property type="project" value="UniProtKB-KW"/>
</dbReference>
<keyword evidence="3 6" id="KW-0347">Helicase</keyword>
<name>A0A645E8P6_9ZZZZ</name>
<comment type="caution">
    <text evidence="6">The sequence shown here is derived from an EMBL/GenBank/DDBJ whole genome shotgun (WGS) entry which is preliminary data.</text>
</comment>